<evidence type="ECO:0000313" key="3">
    <source>
        <dbReference type="EMBL" id="UOE41236.1"/>
    </source>
</evidence>
<feature type="region of interest" description="Disordered" evidence="1">
    <location>
        <begin position="24"/>
        <end position="58"/>
    </location>
</feature>
<sequence>MKKVSLLIFAAALLWSCDKKAQSTETQNTEETTAVTPAATDSATVAAAAENTPTTATPIPQEFKVGKVVPASENPQLAQTATEPGKKPKFNPPHGEPFHRCDIEVGAPIDSAPKAAAPAPQVMNQPAVNQNFNTNPIPAAPQPAATAPAQNIGPKPAFNPPHGEPHHRCDIQVGAPLT</sequence>
<feature type="compositionally biased region" description="Low complexity" evidence="1">
    <location>
        <begin position="134"/>
        <end position="152"/>
    </location>
</feature>
<name>A0ABY4BTQ6_9FLAO</name>
<proteinExistence type="predicted"/>
<feature type="region of interest" description="Disordered" evidence="1">
    <location>
        <begin position="126"/>
        <end position="178"/>
    </location>
</feature>
<reference evidence="3 4" key="1">
    <citation type="submission" date="2022-03" db="EMBL/GenBank/DDBJ databases">
        <title>Chryseobacterium sp. isolated from particulate matters in swine house.</title>
        <authorList>
            <person name="Won M."/>
            <person name="Kim S.-J."/>
            <person name="Kwon S.-W."/>
        </authorList>
    </citation>
    <scope>NUCLEOTIDE SEQUENCE [LARGE SCALE GENOMIC DNA]</scope>
    <source>
        <strain evidence="3 4">SC2-2</strain>
    </source>
</reference>
<evidence type="ECO:0000256" key="2">
    <source>
        <dbReference type="SAM" id="SignalP"/>
    </source>
</evidence>
<gene>
    <name evidence="3" type="ORF">MTP09_00915</name>
</gene>
<feature type="chain" id="PRO_5046053670" evidence="2">
    <location>
        <begin position="22"/>
        <end position="178"/>
    </location>
</feature>
<dbReference type="EMBL" id="CP094532">
    <property type="protein sequence ID" value="UOE41236.1"/>
    <property type="molecule type" value="Genomic_DNA"/>
</dbReference>
<organism evidence="3 4">
    <name type="scientific">Chryseobacterium suipulveris</name>
    <dbReference type="NCBI Taxonomy" id="2929800"/>
    <lineage>
        <taxon>Bacteria</taxon>
        <taxon>Pseudomonadati</taxon>
        <taxon>Bacteroidota</taxon>
        <taxon>Flavobacteriia</taxon>
        <taxon>Flavobacteriales</taxon>
        <taxon>Weeksellaceae</taxon>
        <taxon>Chryseobacterium group</taxon>
        <taxon>Chryseobacterium</taxon>
    </lineage>
</organism>
<feature type="signal peptide" evidence="2">
    <location>
        <begin position="1"/>
        <end position="21"/>
    </location>
</feature>
<dbReference type="Proteomes" id="UP000831460">
    <property type="component" value="Chromosome"/>
</dbReference>
<protein>
    <submittedName>
        <fullName evidence="3">Uncharacterized protein</fullName>
    </submittedName>
</protein>
<feature type="region of interest" description="Disordered" evidence="1">
    <location>
        <begin position="75"/>
        <end position="101"/>
    </location>
</feature>
<accession>A0ABY4BTQ6</accession>
<evidence type="ECO:0000256" key="1">
    <source>
        <dbReference type="SAM" id="MobiDB-lite"/>
    </source>
</evidence>
<dbReference type="RefSeq" id="WP_243549789.1">
    <property type="nucleotide sequence ID" value="NZ_CP094532.1"/>
</dbReference>
<evidence type="ECO:0000313" key="4">
    <source>
        <dbReference type="Proteomes" id="UP000831460"/>
    </source>
</evidence>
<keyword evidence="4" id="KW-1185">Reference proteome</keyword>
<keyword evidence="2" id="KW-0732">Signal</keyword>